<evidence type="ECO:0000313" key="1">
    <source>
        <dbReference type="EMBL" id="GAA1224141.1"/>
    </source>
</evidence>
<keyword evidence="2" id="KW-1185">Reference proteome</keyword>
<proteinExistence type="predicted"/>
<accession>A0ABN1VXV6</accession>
<evidence type="ECO:0000313" key="2">
    <source>
        <dbReference type="Proteomes" id="UP001500943"/>
    </source>
</evidence>
<protein>
    <submittedName>
        <fullName evidence="1">Uncharacterized protein</fullName>
    </submittedName>
</protein>
<organism evidence="1 2">
    <name type="scientific">Rhodoglobus aureus</name>
    <dbReference type="NCBI Taxonomy" id="191497"/>
    <lineage>
        <taxon>Bacteria</taxon>
        <taxon>Bacillati</taxon>
        <taxon>Actinomycetota</taxon>
        <taxon>Actinomycetes</taxon>
        <taxon>Micrococcales</taxon>
        <taxon>Microbacteriaceae</taxon>
        <taxon>Rhodoglobus</taxon>
    </lineage>
</organism>
<comment type="caution">
    <text evidence="1">The sequence shown here is derived from an EMBL/GenBank/DDBJ whole genome shotgun (WGS) entry which is preliminary data.</text>
</comment>
<dbReference type="InterPro" id="IPR036249">
    <property type="entry name" value="Thioredoxin-like_sf"/>
</dbReference>
<reference evidence="1 2" key="1">
    <citation type="journal article" date="2019" name="Int. J. Syst. Evol. Microbiol.">
        <title>The Global Catalogue of Microorganisms (GCM) 10K type strain sequencing project: providing services to taxonomists for standard genome sequencing and annotation.</title>
        <authorList>
            <consortium name="The Broad Institute Genomics Platform"/>
            <consortium name="The Broad Institute Genome Sequencing Center for Infectious Disease"/>
            <person name="Wu L."/>
            <person name="Ma J."/>
        </authorList>
    </citation>
    <scope>NUCLEOTIDE SEQUENCE [LARGE SCALE GENOMIC DNA]</scope>
    <source>
        <strain evidence="1 2">JCM 12762</strain>
    </source>
</reference>
<name>A0ABN1VXV6_9MICO</name>
<gene>
    <name evidence="1" type="ORF">GCM10009655_23910</name>
</gene>
<dbReference type="SUPFAM" id="SSF52833">
    <property type="entry name" value="Thioredoxin-like"/>
    <property type="match status" value="1"/>
</dbReference>
<dbReference type="Proteomes" id="UP001500943">
    <property type="component" value="Unassembled WGS sequence"/>
</dbReference>
<sequence>MQRGAPQGANYVAVDVDPSESAADITSFLSQNNALALAFATDTNAQLITAYQVQNMSTVVALDASGTVVFRGVDPSAAQIREALTKAGTR</sequence>
<dbReference type="Gene3D" id="3.40.30.10">
    <property type="entry name" value="Glutaredoxin"/>
    <property type="match status" value="1"/>
</dbReference>
<dbReference type="EMBL" id="BAAAKW010000056">
    <property type="protein sequence ID" value="GAA1224141.1"/>
    <property type="molecule type" value="Genomic_DNA"/>
</dbReference>